<organism evidence="2 3">
    <name type="scientific">Prorocentrum cordatum</name>
    <dbReference type="NCBI Taxonomy" id="2364126"/>
    <lineage>
        <taxon>Eukaryota</taxon>
        <taxon>Sar</taxon>
        <taxon>Alveolata</taxon>
        <taxon>Dinophyceae</taxon>
        <taxon>Prorocentrales</taxon>
        <taxon>Prorocentraceae</taxon>
        <taxon>Prorocentrum</taxon>
    </lineage>
</organism>
<feature type="region of interest" description="Disordered" evidence="1">
    <location>
        <begin position="35"/>
        <end position="73"/>
    </location>
</feature>
<keyword evidence="3" id="KW-1185">Reference proteome</keyword>
<accession>A0ABN9Q7E1</accession>
<dbReference type="PANTHER" id="PTHR13950:SF9">
    <property type="entry name" value="RABCONNECTIN-3A"/>
    <property type="match status" value="1"/>
</dbReference>
<dbReference type="Proteomes" id="UP001189429">
    <property type="component" value="Unassembled WGS sequence"/>
</dbReference>
<dbReference type="EMBL" id="CAUYUJ010002573">
    <property type="protein sequence ID" value="CAK0801415.1"/>
    <property type="molecule type" value="Genomic_DNA"/>
</dbReference>
<dbReference type="InterPro" id="IPR015943">
    <property type="entry name" value="WD40/YVTN_repeat-like_dom_sf"/>
</dbReference>
<dbReference type="InterPro" id="IPR036322">
    <property type="entry name" value="WD40_repeat_dom_sf"/>
</dbReference>
<sequence length="315" mass="32344">MLVGARPRALPGWGALLRACASYRRPPERCALPRAAEEDRRHAGGGGAPSAAPAQASPAAQASAADGGGAAAPAAEALEQKSCHLEWNAAGDRLLGVGSRTGVSLWAVGEGRAAPSVVAVPTDTARTRAVTGAFVSAASVVATGGRRGDPDGGVSPHAAAGLCVWDTLAPPGSSLVAHDAGADAASAMPPEYTCLAWAAGRRSILCGTKAGELRVFDLRQQRVSHRIAAHKAAIRYCFVLEASGRLATLSTMSEMKIWNLEDMECLESWRQLHSSRGMGMGGVLGKSQVLACAGLLSDWHLVTGGQDGSLLLTRV</sequence>
<evidence type="ECO:0000256" key="1">
    <source>
        <dbReference type="SAM" id="MobiDB-lite"/>
    </source>
</evidence>
<dbReference type="InterPro" id="IPR052208">
    <property type="entry name" value="DmX-like/RAVE_component"/>
</dbReference>
<evidence type="ECO:0000313" key="2">
    <source>
        <dbReference type="EMBL" id="CAK0801415.1"/>
    </source>
</evidence>
<protein>
    <recommendedName>
        <fullName evidence="4">Anaphase-promoting complex subunit 4 WD40 domain-containing protein</fullName>
    </recommendedName>
</protein>
<dbReference type="PANTHER" id="PTHR13950">
    <property type="entry name" value="RABCONNECTIN-RELATED"/>
    <property type="match status" value="1"/>
</dbReference>
<dbReference type="SUPFAM" id="SSF50978">
    <property type="entry name" value="WD40 repeat-like"/>
    <property type="match status" value="1"/>
</dbReference>
<evidence type="ECO:0000313" key="3">
    <source>
        <dbReference type="Proteomes" id="UP001189429"/>
    </source>
</evidence>
<reference evidence="2" key="1">
    <citation type="submission" date="2023-10" db="EMBL/GenBank/DDBJ databases">
        <authorList>
            <person name="Chen Y."/>
            <person name="Shah S."/>
            <person name="Dougan E. K."/>
            <person name="Thang M."/>
            <person name="Chan C."/>
        </authorList>
    </citation>
    <scope>NUCLEOTIDE SEQUENCE [LARGE SCALE GENOMIC DNA]</scope>
</reference>
<comment type="caution">
    <text evidence="2">The sequence shown here is derived from an EMBL/GenBank/DDBJ whole genome shotgun (WGS) entry which is preliminary data.</text>
</comment>
<feature type="compositionally biased region" description="Low complexity" evidence="1">
    <location>
        <begin position="49"/>
        <end position="73"/>
    </location>
</feature>
<proteinExistence type="predicted"/>
<name>A0ABN9Q7E1_9DINO</name>
<dbReference type="Gene3D" id="2.130.10.10">
    <property type="entry name" value="YVTN repeat-like/Quinoprotein amine dehydrogenase"/>
    <property type="match status" value="1"/>
</dbReference>
<gene>
    <name evidence="2" type="ORF">PCOR1329_LOCUS9287</name>
</gene>
<evidence type="ECO:0008006" key="4">
    <source>
        <dbReference type="Google" id="ProtNLM"/>
    </source>
</evidence>